<gene>
    <name evidence="8" type="ORF">L0U88_11170</name>
</gene>
<dbReference type="CDD" id="cd08977">
    <property type="entry name" value="SusD"/>
    <property type="match status" value="1"/>
</dbReference>
<reference evidence="8 9" key="1">
    <citation type="submission" date="2022-01" db="EMBL/GenBank/DDBJ databases">
        <title>Flavihumibacter sp. nov., isolated from sediment of a river.</title>
        <authorList>
            <person name="Liu H."/>
        </authorList>
    </citation>
    <scope>NUCLEOTIDE SEQUENCE [LARGE SCALE GENOMIC DNA]</scope>
    <source>
        <strain evidence="8 9">RY-1</strain>
    </source>
</reference>
<dbReference type="SUPFAM" id="SSF48452">
    <property type="entry name" value="TPR-like"/>
    <property type="match status" value="1"/>
</dbReference>
<comment type="caution">
    <text evidence="8">The sequence shown here is derived from an EMBL/GenBank/DDBJ whole genome shotgun (WGS) entry which is preliminary data.</text>
</comment>
<evidence type="ECO:0000259" key="7">
    <source>
        <dbReference type="Pfam" id="PF14322"/>
    </source>
</evidence>
<dbReference type="PROSITE" id="PS51257">
    <property type="entry name" value="PROKAR_LIPOPROTEIN"/>
    <property type="match status" value="1"/>
</dbReference>
<dbReference type="Gene3D" id="1.25.40.390">
    <property type="match status" value="1"/>
</dbReference>
<feature type="domain" description="SusD-like N-terminal" evidence="7">
    <location>
        <begin position="22"/>
        <end position="219"/>
    </location>
</feature>
<evidence type="ECO:0000256" key="3">
    <source>
        <dbReference type="ARBA" id="ARBA00022729"/>
    </source>
</evidence>
<name>A0ABS9BHW4_9BACT</name>
<dbReference type="EMBL" id="JAKEVY010000003">
    <property type="protein sequence ID" value="MCF1715186.1"/>
    <property type="molecule type" value="Genomic_DNA"/>
</dbReference>
<dbReference type="Pfam" id="PF07980">
    <property type="entry name" value="SusD_RagB"/>
    <property type="match status" value="1"/>
</dbReference>
<evidence type="ECO:0000313" key="9">
    <source>
        <dbReference type="Proteomes" id="UP001200145"/>
    </source>
</evidence>
<evidence type="ECO:0000256" key="2">
    <source>
        <dbReference type="ARBA" id="ARBA00006275"/>
    </source>
</evidence>
<keyword evidence="9" id="KW-1185">Reference proteome</keyword>
<feature type="domain" description="RagB/SusD" evidence="6">
    <location>
        <begin position="262"/>
        <end position="477"/>
    </location>
</feature>
<dbReference type="RefSeq" id="WP_234866141.1">
    <property type="nucleotide sequence ID" value="NZ_JAKEVY010000003.1"/>
</dbReference>
<evidence type="ECO:0000313" key="8">
    <source>
        <dbReference type="EMBL" id="MCF1715186.1"/>
    </source>
</evidence>
<dbReference type="Proteomes" id="UP001200145">
    <property type="component" value="Unassembled WGS sequence"/>
</dbReference>
<comment type="similarity">
    <text evidence="2">Belongs to the SusD family.</text>
</comment>
<evidence type="ECO:0000256" key="1">
    <source>
        <dbReference type="ARBA" id="ARBA00004442"/>
    </source>
</evidence>
<keyword evidence="3" id="KW-0732">Signal</keyword>
<keyword evidence="4" id="KW-0472">Membrane</keyword>
<accession>A0ABS9BHW4</accession>
<keyword evidence="5" id="KW-0998">Cell outer membrane</keyword>
<evidence type="ECO:0000256" key="5">
    <source>
        <dbReference type="ARBA" id="ARBA00023237"/>
    </source>
</evidence>
<evidence type="ECO:0000256" key="4">
    <source>
        <dbReference type="ARBA" id="ARBA00023136"/>
    </source>
</evidence>
<dbReference type="InterPro" id="IPR011990">
    <property type="entry name" value="TPR-like_helical_dom_sf"/>
</dbReference>
<dbReference type="Pfam" id="PF14322">
    <property type="entry name" value="SusD-like_3"/>
    <property type="match status" value="1"/>
</dbReference>
<sequence length="498" mass="55627">MKNRLYIAVGLALMAATTSCTKFIDYSPKEDYQITADDYFKTADDYQKMLVGVYSPMQWLWAVPIIGDVASDNSVSGGENATDVLGLQQMDDYTTIPVNSYLTEIWRTCYEGINRANYLEENKSKLEFAAKEQVYAQAYFLRAYYYFELVRFFGDVPLFTERRLGVGDSKSLGRTPKAEVYAQIETDLRAAIASLPTTVNEPGRATKYAAQALLGKVLLYQGSSNPAKFDEAATVLEEVINGPFSLVPNFGNIFLASGENGPESVFEIQYSNNNPFYDWSNPGRGQGNFAVQHHGVRNLTGGSPYAQGWSVNLPTQELANAFDADDTRKNVTILDIEAYSAANPQFNITYLVAPYKNTGLYNHKYHPRKGETSGQIELNYLNNNRVIRFADVLLMAAEANNRKASPNTAKAQDYLNRVRQRAFGDNDHNITATGAALTEAIWNERRLELAMEGDRFFDLVRTGRAAQEITGFVTGKHEVFPIPQEEVDVSELPQNPGY</sequence>
<evidence type="ECO:0000259" key="6">
    <source>
        <dbReference type="Pfam" id="PF07980"/>
    </source>
</evidence>
<dbReference type="InterPro" id="IPR033985">
    <property type="entry name" value="SusD-like_N"/>
</dbReference>
<comment type="subcellular location">
    <subcellularLocation>
        <location evidence="1">Cell outer membrane</location>
    </subcellularLocation>
</comment>
<dbReference type="InterPro" id="IPR012944">
    <property type="entry name" value="SusD_RagB_dom"/>
</dbReference>
<proteinExistence type="inferred from homology"/>
<organism evidence="8 9">
    <name type="scientific">Flavihumibacter fluminis</name>
    <dbReference type="NCBI Taxonomy" id="2909236"/>
    <lineage>
        <taxon>Bacteria</taxon>
        <taxon>Pseudomonadati</taxon>
        <taxon>Bacteroidota</taxon>
        <taxon>Chitinophagia</taxon>
        <taxon>Chitinophagales</taxon>
        <taxon>Chitinophagaceae</taxon>
        <taxon>Flavihumibacter</taxon>
    </lineage>
</organism>
<protein>
    <submittedName>
        <fullName evidence="8">RagB/SusD family nutrient uptake outer membrane protein</fullName>
    </submittedName>
</protein>